<keyword evidence="1" id="KW-0378">Hydrolase</keyword>
<dbReference type="NCBIfam" id="TIGR00369">
    <property type="entry name" value="unchar_dom_1"/>
    <property type="match status" value="1"/>
</dbReference>
<gene>
    <name evidence="9" type="ORF">KARMA_3020</name>
</gene>
<comment type="catalytic activity">
    <reaction evidence="3">
        <text>a long-chain fatty acyl-CoA + H2O = a long-chain fatty acid + CoA + H(+)</text>
        <dbReference type="Rhea" id="RHEA:67680"/>
        <dbReference type="ChEBI" id="CHEBI:15377"/>
        <dbReference type="ChEBI" id="CHEBI:15378"/>
        <dbReference type="ChEBI" id="CHEBI:57287"/>
        <dbReference type="ChEBI" id="CHEBI:57560"/>
        <dbReference type="ChEBI" id="CHEBI:83139"/>
    </reaction>
</comment>
<dbReference type="PANTHER" id="PTHR43240:SF20">
    <property type="entry name" value="MEDIUM_LONG-CHAIN ACYL-COA THIOESTERASE YIGI"/>
    <property type="match status" value="1"/>
</dbReference>
<evidence type="ECO:0000256" key="4">
    <source>
        <dbReference type="ARBA" id="ARBA00038381"/>
    </source>
</evidence>
<evidence type="ECO:0000313" key="10">
    <source>
        <dbReference type="Proteomes" id="UP000184085"/>
    </source>
</evidence>
<dbReference type="AlphaFoldDB" id="A0A1M4N1P6"/>
<reference evidence="10" key="1">
    <citation type="submission" date="2016-09" db="EMBL/GenBank/DDBJ databases">
        <authorList>
            <person name="Wibberg D."/>
        </authorList>
    </citation>
    <scope>NUCLEOTIDE SEQUENCE [LARGE SCALE GENOMIC DNA]</scope>
</reference>
<evidence type="ECO:0000256" key="5">
    <source>
        <dbReference type="ARBA" id="ARBA00038894"/>
    </source>
</evidence>
<comment type="catalytic activity">
    <reaction evidence="2">
        <text>a fatty acyl-CoA + H2O = a fatty acid + CoA + H(+)</text>
        <dbReference type="Rhea" id="RHEA:16781"/>
        <dbReference type="ChEBI" id="CHEBI:15377"/>
        <dbReference type="ChEBI" id="CHEBI:15378"/>
        <dbReference type="ChEBI" id="CHEBI:28868"/>
        <dbReference type="ChEBI" id="CHEBI:57287"/>
        <dbReference type="ChEBI" id="CHEBI:77636"/>
        <dbReference type="EC" id="3.1.2.20"/>
    </reaction>
</comment>
<dbReference type="InterPro" id="IPR006683">
    <property type="entry name" value="Thioestr_dom"/>
</dbReference>
<dbReference type="InterPro" id="IPR003736">
    <property type="entry name" value="PAAI_dom"/>
</dbReference>
<dbReference type="GO" id="GO:0047617">
    <property type="term" value="F:fatty acyl-CoA hydrolase activity"/>
    <property type="evidence" value="ECO:0007669"/>
    <property type="project" value="UniProtKB-EC"/>
</dbReference>
<evidence type="ECO:0000259" key="8">
    <source>
        <dbReference type="Pfam" id="PF03061"/>
    </source>
</evidence>
<comment type="similarity">
    <text evidence="4">Belongs to the YigI thioesterase family.</text>
</comment>
<sequence>MDFTKNEARIRASFAQQSMMHTIGAELAEITEGSVTITAPVSDGVQQQQGFAHGGMLFSIADSAAGYAALTVLPEEAEVMSVEVKINFLAPGSGQLEATGRVIKPGRRLVVVAADVWSVDNGKRKHVAILQGTMIPVGA</sequence>
<evidence type="ECO:0000313" key="9">
    <source>
        <dbReference type="EMBL" id="SCM68790.1"/>
    </source>
</evidence>
<dbReference type="Proteomes" id="UP000184085">
    <property type="component" value="Unassembled WGS sequence"/>
</dbReference>
<dbReference type="Pfam" id="PF03061">
    <property type="entry name" value="4HBT"/>
    <property type="match status" value="1"/>
</dbReference>
<dbReference type="EMBL" id="FMJB01000061">
    <property type="protein sequence ID" value="SCM68790.1"/>
    <property type="molecule type" value="Genomic_DNA"/>
</dbReference>
<organism evidence="9 10">
    <name type="scientific">Donghicola eburneus</name>
    <dbReference type="NCBI Taxonomy" id="393278"/>
    <lineage>
        <taxon>Bacteria</taxon>
        <taxon>Pseudomonadati</taxon>
        <taxon>Pseudomonadota</taxon>
        <taxon>Alphaproteobacteria</taxon>
        <taxon>Rhodobacterales</taxon>
        <taxon>Roseobacteraceae</taxon>
        <taxon>Donghicola</taxon>
    </lineage>
</organism>
<proteinExistence type="inferred from homology"/>
<dbReference type="RefSeq" id="WP_072707723.1">
    <property type="nucleotide sequence ID" value="NZ_FMJB01000061.1"/>
</dbReference>
<evidence type="ECO:0000256" key="1">
    <source>
        <dbReference type="ARBA" id="ARBA00022801"/>
    </source>
</evidence>
<evidence type="ECO:0000256" key="7">
    <source>
        <dbReference type="ARBA" id="ARBA00048062"/>
    </source>
</evidence>
<dbReference type="InterPro" id="IPR029069">
    <property type="entry name" value="HotDog_dom_sf"/>
</dbReference>
<feature type="domain" description="Thioesterase" evidence="8">
    <location>
        <begin position="49"/>
        <end position="122"/>
    </location>
</feature>
<dbReference type="Gene3D" id="3.10.129.10">
    <property type="entry name" value="Hotdog Thioesterase"/>
    <property type="match status" value="1"/>
</dbReference>
<accession>A0A1M4N1P6</accession>
<keyword evidence="10" id="KW-1185">Reference proteome</keyword>
<protein>
    <recommendedName>
        <fullName evidence="6">Medium/long-chain acyl-CoA thioesterase YigI</fullName>
        <ecNumber evidence="5">3.1.2.20</ecNumber>
    </recommendedName>
</protein>
<evidence type="ECO:0000256" key="3">
    <source>
        <dbReference type="ARBA" id="ARBA00036002"/>
    </source>
</evidence>
<dbReference type="SUPFAM" id="SSF54637">
    <property type="entry name" value="Thioesterase/thiol ester dehydrase-isomerase"/>
    <property type="match status" value="1"/>
</dbReference>
<evidence type="ECO:0000256" key="2">
    <source>
        <dbReference type="ARBA" id="ARBA00035880"/>
    </source>
</evidence>
<dbReference type="PANTHER" id="PTHR43240">
    <property type="entry name" value="1,4-DIHYDROXY-2-NAPHTHOYL-COA THIOESTERASE 1"/>
    <property type="match status" value="1"/>
</dbReference>
<comment type="catalytic activity">
    <reaction evidence="7">
        <text>a medium-chain fatty acyl-CoA + H2O = a medium-chain fatty acid + CoA + H(+)</text>
        <dbReference type="Rhea" id="RHEA:68184"/>
        <dbReference type="ChEBI" id="CHEBI:15377"/>
        <dbReference type="ChEBI" id="CHEBI:15378"/>
        <dbReference type="ChEBI" id="CHEBI:57287"/>
        <dbReference type="ChEBI" id="CHEBI:59558"/>
        <dbReference type="ChEBI" id="CHEBI:90546"/>
    </reaction>
</comment>
<dbReference type="CDD" id="cd03443">
    <property type="entry name" value="PaaI_thioesterase"/>
    <property type="match status" value="1"/>
</dbReference>
<dbReference type="EC" id="3.1.2.20" evidence="5"/>
<name>A0A1M4N1P6_9RHOB</name>
<evidence type="ECO:0000256" key="6">
    <source>
        <dbReference type="ARBA" id="ARBA00040062"/>
    </source>
</evidence>